<dbReference type="InterPro" id="IPR001282">
    <property type="entry name" value="G6P_DH"/>
</dbReference>
<keyword evidence="5" id="KW-0119">Carbohydrate metabolism</keyword>
<comment type="caution">
    <text evidence="9">The sequence shown here is derived from an EMBL/GenBank/DDBJ whole genome shotgun (WGS) entry which is preliminary data.</text>
</comment>
<dbReference type="Gene3D" id="3.30.360.10">
    <property type="entry name" value="Dihydrodipicolinate Reductase, domain 2"/>
    <property type="match status" value="1"/>
</dbReference>
<dbReference type="GO" id="GO:0050661">
    <property type="term" value="F:NADP binding"/>
    <property type="evidence" value="ECO:0007669"/>
    <property type="project" value="InterPro"/>
</dbReference>
<evidence type="ECO:0000256" key="3">
    <source>
        <dbReference type="ARBA" id="ARBA00022857"/>
    </source>
</evidence>
<dbReference type="AlphaFoldDB" id="A0A955L790"/>
<dbReference type="GO" id="GO:0006006">
    <property type="term" value="P:glucose metabolic process"/>
    <property type="evidence" value="ECO:0007669"/>
    <property type="project" value="UniProtKB-KW"/>
</dbReference>
<sequence length="364" mass="41946">TIGEKVEDATHVAHLSVPPNVFKDIIVNLSDIRDTHDEDIRLVVEKPFGYDESSAEQLYHVLGSNFSEDQVFLLDHYLGKNTMQSIFELRKSNRILSTILRGQEISNIQITIHENYGADQRLGYFEQVGIIRDMVQSHMFQMLALVTMSIPVSDSARQIRIEKDTILSALRFYPDKSNIVIGQYESYAGQKDTDPHTQATTYAALRLFIDRQDWYKVPIYLRVGKKLDTTKTTIIVEFEKFAFQNENDPPNRLVFHMKPTQEVEVQFVDASHSEESKMVLGKSLACMDDVCLNEHGQLLYEVMQNNQKNFVSFEEIIASWRIVDSIIEFIAKEKIPPSLYKDNSQGPEGYEQLPNQDNFSWYDA</sequence>
<evidence type="ECO:0000313" key="9">
    <source>
        <dbReference type="EMBL" id="MCA9385102.1"/>
    </source>
</evidence>
<dbReference type="PRINTS" id="PR00079">
    <property type="entry name" value="G6PDHDRGNASE"/>
</dbReference>
<dbReference type="PANTHER" id="PTHR23429:SF0">
    <property type="entry name" value="GLUCOSE-6-PHOSPHATE 1-DEHYDROGENASE"/>
    <property type="match status" value="1"/>
</dbReference>
<name>A0A955L790_9BACT</name>
<dbReference type="Gene3D" id="3.40.50.720">
    <property type="entry name" value="NAD(P)-binding Rossmann-like Domain"/>
    <property type="match status" value="1"/>
</dbReference>
<proteinExistence type="predicted"/>
<feature type="compositionally biased region" description="Polar residues" evidence="6">
    <location>
        <begin position="353"/>
        <end position="364"/>
    </location>
</feature>
<comment type="pathway">
    <text evidence="1">Carbohydrate degradation; pentose phosphate pathway; D-ribulose 5-phosphate from D-glucose 6-phosphate (oxidative stage): step 1/3.</text>
</comment>
<organism evidence="9 10">
    <name type="scientific">Candidatus Dojkabacteria bacterium</name>
    <dbReference type="NCBI Taxonomy" id="2099670"/>
    <lineage>
        <taxon>Bacteria</taxon>
        <taxon>Candidatus Dojkabacteria</taxon>
    </lineage>
</organism>
<reference evidence="9" key="2">
    <citation type="journal article" date="2021" name="Microbiome">
        <title>Successional dynamics and alternative stable states in a saline activated sludge microbial community over 9 years.</title>
        <authorList>
            <person name="Wang Y."/>
            <person name="Ye J."/>
            <person name="Ju F."/>
            <person name="Liu L."/>
            <person name="Boyd J.A."/>
            <person name="Deng Y."/>
            <person name="Parks D.H."/>
            <person name="Jiang X."/>
            <person name="Yin X."/>
            <person name="Woodcroft B.J."/>
            <person name="Tyson G.W."/>
            <person name="Hugenholtz P."/>
            <person name="Polz M.F."/>
            <person name="Zhang T."/>
        </authorList>
    </citation>
    <scope>NUCLEOTIDE SEQUENCE</scope>
    <source>
        <strain evidence="9">HKST-UBA11</strain>
    </source>
</reference>
<evidence type="ECO:0000259" key="7">
    <source>
        <dbReference type="Pfam" id="PF00479"/>
    </source>
</evidence>
<dbReference type="GO" id="GO:0004345">
    <property type="term" value="F:glucose-6-phosphate dehydrogenase activity"/>
    <property type="evidence" value="ECO:0007669"/>
    <property type="project" value="InterPro"/>
</dbReference>
<feature type="domain" description="Glucose-6-phosphate dehydrogenase C-terminal" evidence="8">
    <location>
        <begin position="89"/>
        <end position="361"/>
    </location>
</feature>
<dbReference type="InterPro" id="IPR022675">
    <property type="entry name" value="G6P_DH_C"/>
</dbReference>
<evidence type="ECO:0008006" key="11">
    <source>
        <dbReference type="Google" id="ProtNLM"/>
    </source>
</evidence>
<evidence type="ECO:0000256" key="5">
    <source>
        <dbReference type="ARBA" id="ARBA00023277"/>
    </source>
</evidence>
<dbReference type="Pfam" id="PF00479">
    <property type="entry name" value="G6PD_N"/>
    <property type="match status" value="1"/>
</dbReference>
<evidence type="ECO:0000256" key="2">
    <source>
        <dbReference type="ARBA" id="ARBA00022526"/>
    </source>
</evidence>
<dbReference type="SUPFAM" id="SSF55347">
    <property type="entry name" value="Glyceraldehyde-3-phosphate dehydrogenase-like, C-terminal domain"/>
    <property type="match status" value="1"/>
</dbReference>
<dbReference type="Pfam" id="PF02781">
    <property type="entry name" value="G6PD_C"/>
    <property type="match status" value="1"/>
</dbReference>
<keyword evidence="4" id="KW-0560">Oxidoreductase</keyword>
<evidence type="ECO:0000256" key="4">
    <source>
        <dbReference type="ARBA" id="ARBA00023002"/>
    </source>
</evidence>
<gene>
    <name evidence="9" type="ORF">KC717_00475</name>
</gene>
<evidence type="ECO:0000256" key="6">
    <source>
        <dbReference type="SAM" id="MobiDB-lite"/>
    </source>
</evidence>
<dbReference type="GO" id="GO:0005829">
    <property type="term" value="C:cytosol"/>
    <property type="evidence" value="ECO:0007669"/>
    <property type="project" value="TreeGrafter"/>
</dbReference>
<evidence type="ECO:0000259" key="8">
    <source>
        <dbReference type="Pfam" id="PF02781"/>
    </source>
</evidence>
<dbReference type="GO" id="GO:0009051">
    <property type="term" value="P:pentose-phosphate shunt, oxidative branch"/>
    <property type="evidence" value="ECO:0007669"/>
    <property type="project" value="TreeGrafter"/>
</dbReference>
<dbReference type="InterPro" id="IPR022674">
    <property type="entry name" value="G6P_DH_NAD-bd"/>
</dbReference>
<dbReference type="EMBL" id="JAGQLH010000003">
    <property type="protein sequence ID" value="MCA9385102.1"/>
    <property type="molecule type" value="Genomic_DNA"/>
</dbReference>
<evidence type="ECO:0000256" key="1">
    <source>
        <dbReference type="ARBA" id="ARBA00004937"/>
    </source>
</evidence>
<keyword evidence="2" id="KW-0313">Glucose metabolism</keyword>
<feature type="domain" description="Glucose-6-phosphate dehydrogenase NAD-binding" evidence="7">
    <location>
        <begin position="7"/>
        <end position="84"/>
    </location>
</feature>
<feature type="region of interest" description="Disordered" evidence="6">
    <location>
        <begin position="340"/>
        <end position="364"/>
    </location>
</feature>
<dbReference type="InterPro" id="IPR036291">
    <property type="entry name" value="NAD(P)-bd_dom_sf"/>
</dbReference>
<protein>
    <recommendedName>
        <fullName evidence="11">Glucose-6-phosphate dehydrogenase</fullName>
    </recommendedName>
</protein>
<dbReference type="SUPFAM" id="SSF51735">
    <property type="entry name" value="NAD(P)-binding Rossmann-fold domains"/>
    <property type="match status" value="1"/>
</dbReference>
<feature type="non-terminal residue" evidence="9">
    <location>
        <position position="1"/>
    </location>
</feature>
<accession>A0A955L790</accession>
<keyword evidence="3" id="KW-0521">NADP</keyword>
<dbReference type="PANTHER" id="PTHR23429">
    <property type="entry name" value="GLUCOSE-6-PHOSPHATE 1-DEHYDROGENASE G6PD"/>
    <property type="match status" value="1"/>
</dbReference>
<reference evidence="9" key="1">
    <citation type="submission" date="2020-04" db="EMBL/GenBank/DDBJ databases">
        <authorList>
            <person name="Zhang T."/>
        </authorList>
    </citation>
    <scope>NUCLEOTIDE SEQUENCE</scope>
    <source>
        <strain evidence="9">HKST-UBA11</strain>
    </source>
</reference>
<dbReference type="Proteomes" id="UP000754563">
    <property type="component" value="Unassembled WGS sequence"/>
</dbReference>
<evidence type="ECO:0000313" key="10">
    <source>
        <dbReference type="Proteomes" id="UP000754563"/>
    </source>
</evidence>